<evidence type="ECO:0000256" key="9">
    <source>
        <dbReference type="ARBA" id="ARBA00022906"/>
    </source>
</evidence>
<keyword evidence="5" id="KW-0479">Metal-binding</keyword>
<evidence type="ECO:0000256" key="12">
    <source>
        <dbReference type="SAM" id="MobiDB-lite"/>
    </source>
</evidence>
<dbReference type="PANTHER" id="PTHR42953">
    <property type="entry name" value="HIGH-AFFINITY ZINC UPTAKE SYSTEM PROTEIN ZNUA-RELATED"/>
    <property type="match status" value="1"/>
</dbReference>
<evidence type="ECO:0000256" key="6">
    <source>
        <dbReference type="ARBA" id="ARBA00022729"/>
    </source>
</evidence>
<comment type="subcellular location">
    <subcellularLocation>
        <location evidence="1">Periplasm</location>
    </subcellularLocation>
</comment>
<organism evidence="14 15">
    <name type="scientific">Nitratireductor basaltis</name>
    <dbReference type="NCBI Taxonomy" id="472175"/>
    <lineage>
        <taxon>Bacteria</taxon>
        <taxon>Pseudomonadati</taxon>
        <taxon>Pseudomonadota</taxon>
        <taxon>Alphaproteobacteria</taxon>
        <taxon>Hyphomicrobiales</taxon>
        <taxon>Phyllobacteriaceae</taxon>
        <taxon>Nitratireductor</taxon>
    </lineage>
</organism>
<sequence>MRLKTLLAFTVGMVAWAGAQAVAEPKVVASIKPVHSLVAALMEGVGEPDLLVSGAASPHSYSMRPSQARALQNADLVFWIGPGMETFMPSALEAHSKEAQAVALVETPGITEYELREGGAFESHDHSHEAHHDDHDSHDHAHEAEGHGDDHTHDEAHSHEDDHGHEDNHAAEGHEDHDHGSIDLHLWLDPENARAMARYMAEKLAAADEENAAVYKGNLAELERGLDNLTAELQRKLAPVRNKPYVVFHDAYRYFEERFGLQPAGSITINPETMPGAKRLQEIKEKLAEIDAACVFSEPQFDGSIVEVVIEGTQARAGELDPVGAGIDDGPGLYPALLRGLGDGFAGCLDASRG</sequence>
<evidence type="ECO:0000256" key="5">
    <source>
        <dbReference type="ARBA" id="ARBA00022723"/>
    </source>
</evidence>
<dbReference type="STRING" id="472175.EL18_02640"/>
<keyword evidence="11" id="KW-1015">Disulfide bond</keyword>
<dbReference type="InterPro" id="IPR050492">
    <property type="entry name" value="Bact_metal-bind_prot9"/>
</dbReference>
<feature type="chain" id="PRO_5001782859" description="High-affinity zinc uptake system protein ZnuA" evidence="13">
    <location>
        <begin position="24"/>
        <end position="354"/>
    </location>
</feature>
<evidence type="ECO:0000256" key="13">
    <source>
        <dbReference type="SAM" id="SignalP"/>
    </source>
</evidence>
<dbReference type="Pfam" id="PF01297">
    <property type="entry name" value="ZnuA"/>
    <property type="match status" value="1"/>
</dbReference>
<accession>A0A084U604</accession>
<gene>
    <name evidence="14" type="ORF">EL18_02640</name>
</gene>
<keyword evidence="10" id="KW-0406">Ion transport</keyword>
<dbReference type="RefSeq" id="WP_081871231.1">
    <property type="nucleotide sequence ID" value="NZ_JMQM01000002.1"/>
</dbReference>
<comment type="caution">
    <text evidence="14">The sequence shown here is derived from an EMBL/GenBank/DDBJ whole genome shotgun (WGS) entry which is preliminary data.</text>
</comment>
<dbReference type="CDD" id="cd01019">
    <property type="entry name" value="ZnuA"/>
    <property type="match status" value="1"/>
</dbReference>
<keyword evidence="4" id="KW-0813">Transport</keyword>
<comment type="similarity">
    <text evidence="2">Belongs to the bacterial solute-binding protein 9 family.</text>
</comment>
<evidence type="ECO:0000256" key="11">
    <source>
        <dbReference type="ARBA" id="ARBA00023157"/>
    </source>
</evidence>
<dbReference type="PATRIC" id="fig|472175.3.peg.2632"/>
<dbReference type="OrthoDB" id="7346865at2"/>
<evidence type="ECO:0000256" key="1">
    <source>
        <dbReference type="ARBA" id="ARBA00004418"/>
    </source>
</evidence>
<proteinExistence type="inferred from homology"/>
<dbReference type="SUPFAM" id="SSF53807">
    <property type="entry name" value="Helical backbone' metal receptor"/>
    <property type="match status" value="1"/>
</dbReference>
<keyword evidence="6 13" id="KW-0732">Signal</keyword>
<dbReference type="Proteomes" id="UP000053675">
    <property type="component" value="Unassembled WGS sequence"/>
</dbReference>
<dbReference type="GO" id="GO:0046872">
    <property type="term" value="F:metal ion binding"/>
    <property type="evidence" value="ECO:0007669"/>
    <property type="project" value="UniProtKB-KW"/>
</dbReference>
<evidence type="ECO:0000313" key="14">
    <source>
        <dbReference type="EMBL" id="KFB08390.1"/>
    </source>
</evidence>
<dbReference type="Gene3D" id="3.40.50.1980">
    <property type="entry name" value="Nitrogenase molybdenum iron protein domain"/>
    <property type="match status" value="3"/>
</dbReference>
<evidence type="ECO:0000313" key="15">
    <source>
        <dbReference type="Proteomes" id="UP000053675"/>
    </source>
</evidence>
<dbReference type="AlphaFoldDB" id="A0A084U604"/>
<feature type="region of interest" description="Disordered" evidence="12">
    <location>
        <begin position="122"/>
        <end position="181"/>
    </location>
</feature>
<evidence type="ECO:0000256" key="8">
    <source>
        <dbReference type="ARBA" id="ARBA00022833"/>
    </source>
</evidence>
<keyword evidence="8" id="KW-0862">Zinc</keyword>
<evidence type="ECO:0000256" key="3">
    <source>
        <dbReference type="ARBA" id="ARBA00015915"/>
    </source>
</evidence>
<keyword evidence="7" id="KW-0574">Periplasm</keyword>
<dbReference type="InterPro" id="IPR035520">
    <property type="entry name" value="ZnuA"/>
</dbReference>
<reference evidence="14 15" key="1">
    <citation type="submission" date="2014-05" db="EMBL/GenBank/DDBJ databases">
        <title>Draft Genome Sequence of Nitratireductor basaltis Strain UMTGB225, A Marine Bacterium Isolated from Green Barrel Tunicate.</title>
        <authorList>
            <person name="Gan H.Y."/>
        </authorList>
    </citation>
    <scope>NUCLEOTIDE SEQUENCE [LARGE SCALE GENOMIC DNA]</scope>
    <source>
        <strain evidence="14 15">UMTGB225</strain>
    </source>
</reference>
<dbReference type="GO" id="GO:0042597">
    <property type="term" value="C:periplasmic space"/>
    <property type="evidence" value="ECO:0007669"/>
    <property type="project" value="UniProtKB-SubCell"/>
</dbReference>
<dbReference type="eggNOG" id="COG4531">
    <property type="taxonomic scope" value="Bacteria"/>
</dbReference>
<evidence type="ECO:0000256" key="10">
    <source>
        <dbReference type="ARBA" id="ARBA00023065"/>
    </source>
</evidence>
<protein>
    <recommendedName>
        <fullName evidence="3">High-affinity zinc uptake system protein ZnuA</fullName>
    </recommendedName>
</protein>
<dbReference type="GO" id="GO:0006829">
    <property type="term" value="P:zinc ion transport"/>
    <property type="evidence" value="ECO:0007669"/>
    <property type="project" value="UniProtKB-KW"/>
</dbReference>
<keyword evidence="15" id="KW-1185">Reference proteome</keyword>
<dbReference type="InterPro" id="IPR006127">
    <property type="entry name" value="ZnuA-like"/>
</dbReference>
<evidence type="ECO:0000256" key="2">
    <source>
        <dbReference type="ARBA" id="ARBA00011028"/>
    </source>
</evidence>
<keyword evidence="9" id="KW-0864">Zinc transport</keyword>
<dbReference type="EMBL" id="JMQM01000002">
    <property type="protein sequence ID" value="KFB08390.1"/>
    <property type="molecule type" value="Genomic_DNA"/>
</dbReference>
<feature type="signal peptide" evidence="13">
    <location>
        <begin position="1"/>
        <end position="23"/>
    </location>
</feature>
<name>A0A084U604_9HYPH</name>
<dbReference type="PANTHER" id="PTHR42953:SF3">
    <property type="entry name" value="HIGH-AFFINITY ZINC UPTAKE SYSTEM PROTEIN ZNUA"/>
    <property type="match status" value="1"/>
</dbReference>
<evidence type="ECO:0000256" key="7">
    <source>
        <dbReference type="ARBA" id="ARBA00022764"/>
    </source>
</evidence>
<evidence type="ECO:0000256" key="4">
    <source>
        <dbReference type="ARBA" id="ARBA00022448"/>
    </source>
</evidence>